<dbReference type="PANTHER" id="PTHR36842">
    <property type="entry name" value="PROTEIN TOLB HOMOLOG"/>
    <property type="match status" value="1"/>
</dbReference>
<dbReference type="SUPFAM" id="SSF69304">
    <property type="entry name" value="Tricorn protease N-terminal domain"/>
    <property type="match status" value="1"/>
</dbReference>
<evidence type="ECO:0000256" key="5">
    <source>
        <dbReference type="HAMAP-Rule" id="MF_00671"/>
    </source>
</evidence>
<gene>
    <name evidence="5 7" type="primary">tolB</name>
    <name evidence="7" type="ORF">C5O18_01055</name>
</gene>
<evidence type="ECO:0000259" key="6">
    <source>
        <dbReference type="Pfam" id="PF04052"/>
    </source>
</evidence>
<proteinExistence type="inferred from homology"/>
<keyword evidence="5" id="KW-0132">Cell division</keyword>
<evidence type="ECO:0000256" key="2">
    <source>
        <dbReference type="ARBA" id="ARBA00009820"/>
    </source>
</evidence>
<dbReference type="InterPro" id="IPR011659">
    <property type="entry name" value="WD40"/>
</dbReference>
<dbReference type="EMBL" id="PTQZ01000009">
    <property type="protein sequence ID" value="PQA51900.1"/>
    <property type="molecule type" value="Genomic_DNA"/>
</dbReference>
<dbReference type="PANTHER" id="PTHR36842:SF1">
    <property type="entry name" value="PROTEIN TOLB"/>
    <property type="match status" value="1"/>
</dbReference>
<evidence type="ECO:0000313" key="7">
    <source>
        <dbReference type="EMBL" id="PQA51900.1"/>
    </source>
</evidence>
<dbReference type="Pfam" id="PF04052">
    <property type="entry name" value="TolB_N"/>
    <property type="match status" value="1"/>
</dbReference>
<comment type="function">
    <text evidence="5">Part of the Tol-Pal system, which plays a role in outer membrane invagination during cell division and is important for maintaining outer membrane integrity.</text>
</comment>
<dbReference type="Gene3D" id="2.120.10.30">
    <property type="entry name" value="TolB, C-terminal domain"/>
    <property type="match status" value="1"/>
</dbReference>
<dbReference type="Pfam" id="PF07676">
    <property type="entry name" value="PD40"/>
    <property type="match status" value="3"/>
</dbReference>
<dbReference type="Gene3D" id="3.40.50.10070">
    <property type="entry name" value="TolB, N-terminal domain"/>
    <property type="match status" value="1"/>
</dbReference>
<dbReference type="InterPro" id="IPR014167">
    <property type="entry name" value="Tol-Pal_TolB"/>
</dbReference>
<keyword evidence="5" id="KW-0131">Cell cycle</keyword>
<dbReference type="InterPro" id="IPR011042">
    <property type="entry name" value="6-blade_b-propeller_TolB-like"/>
</dbReference>
<dbReference type="GO" id="GO:0042597">
    <property type="term" value="C:periplasmic space"/>
    <property type="evidence" value="ECO:0007669"/>
    <property type="project" value="UniProtKB-SubCell"/>
</dbReference>
<keyword evidence="8" id="KW-1185">Reference proteome</keyword>
<dbReference type="GO" id="GO:0051301">
    <property type="term" value="P:cell division"/>
    <property type="evidence" value="ECO:0007669"/>
    <property type="project" value="UniProtKB-UniRule"/>
</dbReference>
<feature type="domain" description="TolB N-terminal" evidence="6">
    <location>
        <begin position="23"/>
        <end position="116"/>
    </location>
</feature>
<accession>A0A2P6AV10</accession>
<dbReference type="HAMAP" id="MF_00671">
    <property type="entry name" value="TolB"/>
    <property type="match status" value="1"/>
</dbReference>
<dbReference type="AlphaFoldDB" id="A0A2P6AV10"/>
<dbReference type="GO" id="GO:0017038">
    <property type="term" value="P:protein import"/>
    <property type="evidence" value="ECO:0007669"/>
    <property type="project" value="InterPro"/>
</dbReference>
<dbReference type="OrthoDB" id="9802240at2"/>
<comment type="subcellular location">
    <subcellularLocation>
        <location evidence="1 5">Periplasm</location>
    </subcellularLocation>
</comment>
<evidence type="ECO:0000256" key="4">
    <source>
        <dbReference type="ARBA" id="ARBA00022764"/>
    </source>
</evidence>
<reference evidence="8" key="1">
    <citation type="submission" date="2018-02" db="EMBL/GenBank/DDBJ databases">
        <title>Genome sequencing of Solimonas sp. HR-BB.</title>
        <authorList>
            <person name="Lee Y."/>
            <person name="Jeon C.O."/>
        </authorList>
    </citation>
    <scope>NUCLEOTIDE SEQUENCE [LARGE SCALE GENOMIC DNA]</scope>
    <source>
        <strain evidence="8">HR-E</strain>
    </source>
</reference>
<dbReference type="Proteomes" id="UP000243900">
    <property type="component" value="Unassembled WGS sequence"/>
</dbReference>
<comment type="similarity">
    <text evidence="2 5">Belongs to the TolB family.</text>
</comment>
<dbReference type="InterPro" id="IPR007195">
    <property type="entry name" value="TolB_N"/>
</dbReference>
<evidence type="ECO:0000256" key="3">
    <source>
        <dbReference type="ARBA" id="ARBA00022729"/>
    </source>
</evidence>
<dbReference type="SUPFAM" id="SSF52964">
    <property type="entry name" value="TolB, N-terminal domain"/>
    <property type="match status" value="1"/>
</dbReference>
<feature type="chain" id="PRO_5015207128" description="Tol-Pal system protein TolB" evidence="5">
    <location>
        <begin position="22"/>
        <end position="428"/>
    </location>
</feature>
<evidence type="ECO:0000313" key="8">
    <source>
        <dbReference type="Proteomes" id="UP000243900"/>
    </source>
</evidence>
<comment type="subunit">
    <text evidence="5">The Tol-Pal system is composed of five core proteins: the inner membrane proteins TolA, TolQ and TolR, the periplasmic protein TolB and the outer membrane protein Pal. They form a network linking the inner and outer membranes and the peptidoglycan layer.</text>
</comment>
<keyword evidence="3 5" id="KW-0732">Signal</keyword>
<sequence precursor="true">MSFRASWLSLVFLFVSGLAQATLTIEITQRLDDATPIAVVPFGGIEAGENIGGIIRADLDRSGQFRSLDPATLPGRPASSAEILPGAWQNIAADLVVLGSASKLADGRFSFRYELLKKGGLERILGETFTVDASRWRDAGHYISDKIYKQVTGESGVFSTKIMYVNQYVRDGRKRYRLELSDIDGERQITLLDSVEPILSPTWSPNARQVAYVSFEGRKPAIFVQNLATRQRTKLTDFPGLNGAPAWSPDGKRMALTLSRDGNPEIYIMDLESKQLTRVTNNPAIDTEPRWTSDGKSLIFTSDRSGGPQIYRVNLASGDTRRLTFKGNFNARGDISPNDRHLAVVHQTGPSSYAIGIQDLNNSVFSILTSTPLDESPSFAPNSQMVVYATRKGRMGVLGIMSLDGRFKMRLPAVDGEVREPVWSPYLR</sequence>
<name>A0A2P6AV10_9GAMM</name>
<protein>
    <recommendedName>
        <fullName evidence="5">Tol-Pal system protein TolB</fullName>
    </recommendedName>
</protein>
<dbReference type="RefSeq" id="WP_105191032.1">
    <property type="nucleotide sequence ID" value="NZ_PTQZ01000009.1"/>
</dbReference>
<feature type="signal peptide" evidence="5">
    <location>
        <begin position="1"/>
        <end position="21"/>
    </location>
</feature>
<keyword evidence="4 5" id="KW-0574">Periplasm</keyword>
<organism evidence="7 8">
    <name type="scientific">Amnimonas aquatica</name>
    <dbReference type="NCBI Taxonomy" id="2094561"/>
    <lineage>
        <taxon>Bacteria</taxon>
        <taxon>Pseudomonadati</taxon>
        <taxon>Pseudomonadota</taxon>
        <taxon>Gammaproteobacteria</taxon>
        <taxon>Moraxellales</taxon>
        <taxon>Moraxellaceae</taxon>
        <taxon>Amnimonas</taxon>
    </lineage>
</organism>
<evidence type="ECO:0000256" key="1">
    <source>
        <dbReference type="ARBA" id="ARBA00004418"/>
    </source>
</evidence>
<dbReference type="NCBIfam" id="TIGR02800">
    <property type="entry name" value="propeller_TolB"/>
    <property type="match status" value="1"/>
</dbReference>
<comment type="caution">
    <text evidence="7">The sequence shown here is derived from an EMBL/GenBank/DDBJ whole genome shotgun (WGS) entry which is preliminary data.</text>
</comment>